<dbReference type="EMBL" id="MK348603">
    <property type="protein sequence ID" value="QFR03522.1"/>
    <property type="molecule type" value="Genomic_DNA"/>
</dbReference>
<protein>
    <submittedName>
        <fullName evidence="5">Photosystem II protein N</fullName>
    </submittedName>
</protein>
<dbReference type="EMBL" id="MK348609">
    <property type="protein sequence ID" value="QFR03870.1"/>
    <property type="molecule type" value="Genomic_DNA"/>
</dbReference>
<accession>A0A5P8KLK6</accession>
<keyword evidence="1" id="KW-0812">Transmembrane</keyword>
<evidence type="ECO:0000313" key="5">
    <source>
        <dbReference type="EMBL" id="QFR03870.1"/>
    </source>
</evidence>
<dbReference type="AlphaFoldDB" id="A0A5P8KLK6"/>
<geneLocation type="chloroplast" evidence="5"/>
<name>A0A5P8KLK6_SETIT</name>
<keyword evidence="5" id="KW-0150">Chloroplast</keyword>
<proteinExistence type="predicted"/>
<evidence type="ECO:0000313" key="4">
    <source>
        <dbReference type="EMBL" id="QFR03698.1"/>
    </source>
</evidence>
<keyword evidence="1" id="KW-1133">Transmembrane helix</keyword>
<feature type="transmembrane region" description="Helical" evidence="1">
    <location>
        <begin position="6"/>
        <end position="27"/>
    </location>
</feature>
<reference evidence="5" key="1">
    <citation type="submission" date="2018-12" db="EMBL/GenBank/DDBJ databases">
        <title>A New Chloroplast DNA Extraction Protocol Significantly Improves Chloroplast Genome Sequence Quality of Foxtail Millet (Setaria italica (L.) P. Beauv.).</title>
        <authorList>
            <person name="Liu Z."/>
        </authorList>
    </citation>
    <scope>NUCLEOTIDE SEQUENCE</scope>
    <source>
        <strain evidence="2">56A</strain>
        <strain evidence="5">572A</strain>
        <strain evidence="4">Datong28</strain>
        <strain evidence="3">Datong29lv</strain>
    </source>
</reference>
<dbReference type="EMBL" id="MK348605">
    <property type="protein sequence ID" value="QFR03698.1"/>
    <property type="molecule type" value="Genomic_DNA"/>
</dbReference>
<gene>
    <name evidence="5" type="primary">psbN</name>
</gene>
<evidence type="ECO:0000313" key="2">
    <source>
        <dbReference type="EMBL" id="QFR03522.1"/>
    </source>
</evidence>
<keyword evidence="1" id="KW-0472">Membrane</keyword>
<evidence type="ECO:0000313" key="3">
    <source>
        <dbReference type="EMBL" id="QFR03610.1"/>
    </source>
</evidence>
<dbReference type="EMBL" id="MK348604">
    <property type="protein sequence ID" value="QFR03610.1"/>
    <property type="molecule type" value="Genomic_DNA"/>
</dbReference>
<feature type="transmembrane region" description="Helical" evidence="1">
    <location>
        <begin position="48"/>
        <end position="66"/>
    </location>
</feature>
<evidence type="ECO:0000256" key="1">
    <source>
        <dbReference type="SAM" id="Phobius"/>
    </source>
</evidence>
<organism evidence="5">
    <name type="scientific">Setaria italica</name>
    <name type="common">Foxtail millet</name>
    <name type="synonym">Panicum italicum</name>
    <dbReference type="NCBI Taxonomy" id="4555"/>
    <lineage>
        <taxon>Eukaryota</taxon>
        <taxon>Viridiplantae</taxon>
        <taxon>Streptophyta</taxon>
        <taxon>Embryophyta</taxon>
        <taxon>Tracheophyta</taxon>
        <taxon>Spermatophyta</taxon>
        <taxon>Magnoliopsida</taxon>
        <taxon>Liliopsida</taxon>
        <taxon>Poales</taxon>
        <taxon>Poaceae</taxon>
        <taxon>PACMAD clade</taxon>
        <taxon>Panicoideae</taxon>
        <taxon>Panicodae</taxon>
        <taxon>Paniceae</taxon>
        <taxon>Cenchrinae</taxon>
        <taxon>Setaria</taxon>
    </lineage>
</organism>
<keyword evidence="5" id="KW-0934">Plastid</keyword>
<sequence>MCSHKFYLIIGVDFVYYSVVVVNTRSFPRSIVILKFYKNGNSNFSRHLHIWFTCKLYWVCLIYRVWATLSTIKRSIRRTWGLIEVRSLPSGGLLTSMKLFISFN</sequence>